<dbReference type="SMART" id="SM00471">
    <property type="entry name" value="HDc"/>
    <property type="match status" value="1"/>
</dbReference>
<dbReference type="eggNOG" id="COG2206">
    <property type="taxonomic scope" value="Bacteria"/>
</dbReference>
<reference evidence="2 3" key="2">
    <citation type="journal article" date="2008" name="Science">
        <title>Environmental genomics reveals a single-species ecosystem deep within Earth.</title>
        <authorList>
            <person name="Chivian D."/>
            <person name="Brodie E.L."/>
            <person name="Alm E.J."/>
            <person name="Culley D.E."/>
            <person name="Dehal P.S."/>
            <person name="Desantis T.Z."/>
            <person name="Gihring T.M."/>
            <person name="Lapidus A."/>
            <person name="Lin L.H."/>
            <person name="Lowry S.R."/>
            <person name="Moser D.P."/>
            <person name="Richardson P.M."/>
            <person name="Southam G."/>
            <person name="Wanger G."/>
            <person name="Pratt L.M."/>
            <person name="Andersen G.L."/>
            <person name="Hazen T.C."/>
            <person name="Brockman F.J."/>
            <person name="Arkin A.P."/>
            <person name="Onstott T.C."/>
        </authorList>
    </citation>
    <scope>NUCLEOTIDE SEQUENCE [LARGE SCALE GENOMIC DNA]</scope>
    <source>
        <strain evidence="2 3">MP104C</strain>
    </source>
</reference>
<dbReference type="GO" id="GO:0016787">
    <property type="term" value="F:hydrolase activity"/>
    <property type="evidence" value="ECO:0007669"/>
    <property type="project" value="UniProtKB-KW"/>
</dbReference>
<dbReference type="InterPro" id="IPR003607">
    <property type="entry name" value="HD/PDEase_dom"/>
</dbReference>
<evidence type="ECO:0000259" key="1">
    <source>
        <dbReference type="PROSITE" id="PS51832"/>
    </source>
</evidence>
<dbReference type="KEGG" id="dau:Daud_1844"/>
<dbReference type="Pfam" id="PF13487">
    <property type="entry name" value="HD_5"/>
    <property type="match status" value="1"/>
</dbReference>
<sequence>MVRFFLLEPLNGSGRKGGIPMQPLLIAAQAAELLSGSPQGLLVHSRRVASLVAYILETAPNLANGYRQDEIILAALLHDLGKLHWPEEFFSKPRYLLSNSDFFLMESHPFSSANLARQIGAPESVATLIEQHHEKKGGGGYPRKLINPDPVALLIGTCDAYAACLEPRPYRPETLTHAQALKEARKVGCLTSAAILEVLPDRILTNSLKLGRL</sequence>
<feature type="domain" description="HD-GYP" evidence="1">
    <location>
        <begin position="19"/>
        <end position="213"/>
    </location>
</feature>
<dbReference type="PROSITE" id="PS51832">
    <property type="entry name" value="HD_GYP"/>
    <property type="match status" value="1"/>
</dbReference>
<dbReference type="AlphaFoldDB" id="B1I5M4"/>
<reference evidence="3" key="1">
    <citation type="submission" date="2007-10" db="EMBL/GenBank/DDBJ databases">
        <title>Complete sequence of chromosome of Desulforudis audaxviator MP104C.</title>
        <authorList>
            <person name="Copeland A."/>
            <person name="Lucas S."/>
            <person name="Lapidus A."/>
            <person name="Barry K."/>
            <person name="Glavina del Rio T."/>
            <person name="Dalin E."/>
            <person name="Tice H."/>
            <person name="Bruce D."/>
            <person name="Pitluck S."/>
            <person name="Lowry S.R."/>
            <person name="Larimer F."/>
            <person name="Land M.L."/>
            <person name="Hauser L."/>
            <person name="Kyrpides N."/>
            <person name="Ivanova N.N."/>
            <person name="Richardson P."/>
        </authorList>
    </citation>
    <scope>NUCLEOTIDE SEQUENCE [LARGE SCALE GENOMIC DNA]</scope>
    <source>
        <strain evidence="3">MP104C</strain>
    </source>
</reference>
<dbReference type="STRING" id="477974.Daud_1844"/>
<dbReference type="NCBIfam" id="TIGR00277">
    <property type="entry name" value="HDIG"/>
    <property type="match status" value="1"/>
</dbReference>
<dbReference type="HOGENOM" id="CLU_1292677_0_0_9"/>
<dbReference type="PANTHER" id="PTHR43155:SF2">
    <property type="entry name" value="CYCLIC DI-GMP PHOSPHODIESTERASE PA4108"/>
    <property type="match status" value="1"/>
</dbReference>
<dbReference type="InterPro" id="IPR006675">
    <property type="entry name" value="HDIG_dom"/>
</dbReference>
<dbReference type="InterPro" id="IPR037522">
    <property type="entry name" value="HD_GYP_dom"/>
</dbReference>
<protein>
    <submittedName>
        <fullName evidence="2">Metal dependent phosphohydrolase</fullName>
    </submittedName>
</protein>
<accession>B1I5M4</accession>
<dbReference type="Gene3D" id="1.10.3210.10">
    <property type="entry name" value="Hypothetical protein af1432"/>
    <property type="match status" value="1"/>
</dbReference>
<dbReference type="PANTHER" id="PTHR43155">
    <property type="entry name" value="CYCLIC DI-GMP PHOSPHODIESTERASE PA4108-RELATED"/>
    <property type="match status" value="1"/>
</dbReference>
<evidence type="ECO:0000313" key="3">
    <source>
        <dbReference type="Proteomes" id="UP000008544"/>
    </source>
</evidence>
<organism evidence="2 3">
    <name type="scientific">Desulforudis audaxviator (strain MP104C)</name>
    <dbReference type="NCBI Taxonomy" id="477974"/>
    <lineage>
        <taxon>Bacteria</taxon>
        <taxon>Bacillati</taxon>
        <taxon>Bacillota</taxon>
        <taxon>Clostridia</taxon>
        <taxon>Thermoanaerobacterales</taxon>
        <taxon>Candidatus Desulforudaceae</taxon>
        <taxon>Candidatus Desulforudis</taxon>
    </lineage>
</organism>
<keyword evidence="2" id="KW-0378">Hydrolase</keyword>
<name>B1I5M4_DESAP</name>
<dbReference type="SUPFAM" id="SSF109604">
    <property type="entry name" value="HD-domain/PDEase-like"/>
    <property type="match status" value="1"/>
</dbReference>
<dbReference type="CDD" id="cd00077">
    <property type="entry name" value="HDc"/>
    <property type="match status" value="1"/>
</dbReference>
<dbReference type="Proteomes" id="UP000008544">
    <property type="component" value="Chromosome"/>
</dbReference>
<gene>
    <name evidence="2" type="ordered locus">Daud_1844</name>
</gene>
<keyword evidence="3" id="KW-1185">Reference proteome</keyword>
<evidence type="ECO:0000313" key="2">
    <source>
        <dbReference type="EMBL" id="ACA60337.1"/>
    </source>
</evidence>
<dbReference type="EMBL" id="CP000860">
    <property type="protein sequence ID" value="ACA60337.1"/>
    <property type="molecule type" value="Genomic_DNA"/>
</dbReference>
<proteinExistence type="predicted"/>